<dbReference type="Proteomes" id="UP001138802">
    <property type="component" value="Unassembled WGS sequence"/>
</dbReference>
<sequence>MNNDAINMTWAFDSQFEAAHEAGAQLGALATELGFCEVEIPRIELCVHEAFANAVEHAFGNQPGHRIEVDAIVHRDTLEIRICQFGVPLDAALVAAAPVGFDDLEVPLDAFDCEKRGRGLRIIKVIMDACEVMQSGDRYCLVMRKPLPTHSDRAV</sequence>
<gene>
    <name evidence="3" type="ORF">CKO25_03255</name>
</gene>
<dbReference type="Gene3D" id="3.30.565.10">
    <property type="entry name" value="Histidine kinase-like ATPase, C-terminal domain"/>
    <property type="match status" value="1"/>
</dbReference>
<keyword evidence="1" id="KW-0418">Kinase</keyword>
<dbReference type="InterPro" id="IPR050267">
    <property type="entry name" value="Anti-sigma-factor_SerPK"/>
</dbReference>
<name>A0A9X0WFM5_9GAMM</name>
<dbReference type="Pfam" id="PF13581">
    <property type="entry name" value="HATPase_c_2"/>
    <property type="match status" value="1"/>
</dbReference>
<dbReference type="AlphaFoldDB" id="A0A9X0WFM5"/>
<evidence type="ECO:0000259" key="2">
    <source>
        <dbReference type="Pfam" id="PF13581"/>
    </source>
</evidence>
<comment type="caution">
    <text evidence="3">The sequence shown here is derived from an EMBL/GenBank/DDBJ whole genome shotgun (WGS) entry which is preliminary data.</text>
</comment>
<evidence type="ECO:0000313" key="3">
    <source>
        <dbReference type="EMBL" id="MBK1643693.1"/>
    </source>
</evidence>
<keyword evidence="4" id="KW-1185">Reference proteome</keyword>
<dbReference type="PANTHER" id="PTHR35526:SF3">
    <property type="entry name" value="ANTI-SIGMA-F FACTOR RSBW"/>
    <property type="match status" value="1"/>
</dbReference>
<organism evidence="3 4">
    <name type="scientific">Thiocapsa imhoffii</name>
    <dbReference type="NCBI Taxonomy" id="382777"/>
    <lineage>
        <taxon>Bacteria</taxon>
        <taxon>Pseudomonadati</taxon>
        <taxon>Pseudomonadota</taxon>
        <taxon>Gammaproteobacteria</taxon>
        <taxon>Chromatiales</taxon>
        <taxon>Chromatiaceae</taxon>
        <taxon>Thiocapsa</taxon>
    </lineage>
</organism>
<evidence type="ECO:0000313" key="4">
    <source>
        <dbReference type="Proteomes" id="UP001138802"/>
    </source>
</evidence>
<dbReference type="InterPro" id="IPR036890">
    <property type="entry name" value="HATPase_C_sf"/>
</dbReference>
<feature type="domain" description="Histidine kinase/HSP90-like ATPase" evidence="2">
    <location>
        <begin position="16"/>
        <end position="145"/>
    </location>
</feature>
<dbReference type="InterPro" id="IPR003594">
    <property type="entry name" value="HATPase_dom"/>
</dbReference>
<dbReference type="SUPFAM" id="SSF55874">
    <property type="entry name" value="ATPase domain of HSP90 chaperone/DNA topoisomerase II/histidine kinase"/>
    <property type="match status" value="1"/>
</dbReference>
<evidence type="ECO:0000256" key="1">
    <source>
        <dbReference type="ARBA" id="ARBA00022527"/>
    </source>
</evidence>
<dbReference type="RefSeq" id="WP_200386497.1">
    <property type="nucleotide sequence ID" value="NZ_NRSD01000002.1"/>
</dbReference>
<accession>A0A9X0WFM5</accession>
<protein>
    <recommendedName>
        <fullName evidence="2">Histidine kinase/HSP90-like ATPase domain-containing protein</fullName>
    </recommendedName>
</protein>
<dbReference type="GO" id="GO:0004674">
    <property type="term" value="F:protein serine/threonine kinase activity"/>
    <property type="evidence" value="ECO:0007669"/>
    <property type="project" value="UniProtKB-KW"/>
</dbReference>
<proteinExistence type="predicted"/>
<dbReference type="EMBL" id="NRSD01000002">
    <property type="protein sequence ID" value="MBK1643693.1"/>
    <property type="molecule type" value="Genomic_DNA"/>
</dbReference>
<dbReference type="PANTHER" id="PTHR35526">
    <property type="entry name" value="ANTI-SIGMA-F FACTOR RSBW-RELATED"/>
    <property type="match status" value="1"/>
</dbReference>
<reference evidence="3 4" key="1">
    <citation type="journal article" date="2020" name="Microorganisms">
        <title>Osmotic Adaptation and Compatible Solute Biosynthesis of Phototrophic Bacteria as Revealed from Genome Analyses.</title>
        <authorList>
            <person name="Imhoff J.F."/>
            <person name="Rahn T."/>
            <person name="Kunzel S."/>
            <person name="Keller A."/>
            <person name="Neulinger S.C."/>
        </authorList>
    </citation>
    <scope>NUCLEOTIDE SEQUENCE [LARGE SCALE GENOMIC DNA]</scope>
    <source>
        <strain evidence="3 4">DSM 21303</strain>
    </source>
</reference>
<keyword evidence="1" id="KW-0808">Transferase</keyword>
<keyword evidence="1" id="KW-0723">Serine/threonine-protein kinase</keyword>
<dbReference type="CDD" id="cd16936">
    <property type="entry name" value="HATPase_RsbW-like"/>
    <property type="match status" value="1"/>
</dbReference>